<dbReference type="MEROPS" id="C85.007"/>
<dbReference type="EC" id="3.4.19.12" evidence="3"/>
<dbReference type="VEuPathDB" id="TriTrypDB:TvY486_1008610"/>
<feature type="domain" description="OTU" evidence="4">
    <location>
        <begin position="100"/>
        <end position="224"/>
    </location>
</feature>
<evidence type="ECO:0000256" key="1">
    <source>
        <dbReference type="ARBA" id="ARBA00000707"/>
    </source>
</evidence>
<organism evidence="5">
    <name type="scientific">Trypanosoma vivax (strain Y486)</name>
    <dbReference type="NCBI Taxonomy" id="1055687"/>
    <lineage>
        <taxon>Eukaryota</taxon>
        <taxon>Discoba</taxon>
        <taxon>Euglenozoa</taxon>
        <taxon>Kinetoplastea</taxon>
        <taxon>Metakinetoplastina</taxon>
        <taxon>Trypanosomatida</taxon>
        <taxon>Trypanosomatidae</taxon>
        <taxon>Trypanosoma</taxon>
        <taxon>Duttonella</taxon>
    </lineage>
</organism>
<dbReference type="GO" id="GO:0005829">
    <property type="term" value="C:cytosol"/>
    <property type="evidence" value="ECO:0007669"/>
    <property type="project" value="TreeGrafter"/>
</dbReference>
<name>G0U7F7_TRYVY</name>
<accession>G0U7F7</accession>
<dbReference type="GO" id="GO:0036503">
    <property type="term" value="P:ERAD pathway"/>
    <property type="evidence" value="ECO:0007669"/>
    <property type="project" value="TreeGrafter"/>
</dbReference>
<dbReference type="GO" id="GO:0005634">
    <property type="term" value="C:nucleus"/>
    <property type="evidence" value="ECO:0007669"/>
    <property type="project" value="TreeGrafter"/>
</dbReference>
<comment type="catalytic activity">
    <reaction evidence="1 3">
        <text>Thiol-dependent hydrolysis of ester, thioester, amide, peptide and isopeptide bonds formed by the C-terminal Gly of ubiquitin (a 76-residue protein attached to proteins as an intracellular targeting signal).</text>
        <dbReference type="EC" id="3.4.19.12"/>
    </reaction>
</comment>
<gene>
    <name evidence="5" type="ORF">TVY486_1008610</name>
</gene>
<dbReference type="PROSITE" id="PS50802">
    <property type="entry name" value="OTU"/>
    <property type="match status" value="1"/>
</dbReference>
<keyword evidence="2 3" id="KW-0378">Hydrolase</keyword>
<evidence type="ECO:0000313" key="5">
    <source>
        <dbReference type="EMBL" id="CCC51815.1"/>
    </source>
</evidence>
<keyword evidence="3" id="KW-0788">Thiol protease</keyword>
<dbReference type="Pfam" id="PF02338">
    <property type="entry name" value="OTU"/>
    <property type="match status" value="1"/>
</dbReference>
<dbReference type="EMBL" id="HE573026">
    <property type="protein sequence ID" value="CCC51815.1"/>
    <property type="molecule type" value="Genomic_DNA"/>
</dbReference>
<protein>
    <recommendedName>
        <fullName evidence="3">Ubiquitin thioesterase OTU</fullName>
        <ecNumber evidence="3">3.4.19.12</ecNumber>
    </recommendedName>
</protein>
<dbReference type="SUPFAM" id="SSF54001">
    <property type="entry name" value="Cysteine proteinases"/>
    <property type="match status" value="1"/>
</dbReference>
<dbReference type="GO" id="GO:0030968">
    <property type="term" value="P:endoplasmic reticulum unfolded protein response"/>
    <property type="evidence" value="ECO:0007669"/>
    <property type="project" value="TreeGrafter"/>
</dbReference>
<dbReference type="AlphaFoldDB" id="G0U7F7"/>
<dbReference type="InterPro" id="IPR003323">
    <property type="entry name" value="OTU_dom"/>
</dbReference>
<evidence type="ECO:0000259" key="4">
    <source>
        <dbReference type="PROSITE" id="PS50802"/>
    </source>
</evidence>
<dbReference type="PANTHER" id="PTHR13312">
    <property type="entry name" value="HIV-INDUCED PROTEIN-7-LIKE PROTEASE"/>
    <property type="match status" value="1"/>
</dbReference>
<keyword evidence="3" id="KW-0963">Cytoplasm</keyword>
<keyword evidence="3" id="KW-0833">Ubl conjugation pathway</keyword>
<dbReference type="Gene3D" id="3.90.70.80">
    <property type="match status" value="1"/>
</dbReference>
<evidence type="ECO:0000256" key="3">
    <source>
        <dbReference type="RuleBase" id="RU367104"/>
    </source>
</evidence>
<comment type="function">
    <text evidence="3">Hydrolase that can remove conjugated ubiquitin from proteins and may therefore play an important regulatory role at the level of protein turnover by preventing degradation.</text>
</comment>
<reference evidence="5" key="1">
    <citation type="journal article" date="2012" name="Proc. Natl. Acad. Sci. U.S.A.">
        <title>Antigenic diversity is generated by distinct evolutionary mechanisms in African trypanosome species.</title>
        <authorList>
            <person name="Jackson A.P."/>
            <person name="Berry A."/>
            <person name="Aslett M."/>
            <person name="Allison H.C."/>
            <person name="Burton P."/>
            <person name="Vavrova-Anderson J."/>
            <person name="Brown R."/>
            <person name="Browne H."/>
            <person name="Corton N."/>
            <person name="Hauser H."/>
            <person name="Gamble J."/>
            <person name="Gilderthorp R."/>
            <person name="Marcello L."/>
            <person name="McQuillan J."/>
            <person name="Otto T.D."/>
            <person name="Quail M.A."/>
            <person name="Sanders M.J."/>
            <person name="van Tonder A."/>
            <person name="Ginger M.L."/>
            <person name="Field M.C."/>
            <person name="Barry J.D."/>
            <person name="Hertz-Fowler C."/>
            <person name="Berriman M."/>
        </authorList>
    </citation>
    <scope>NUCLEOTIDE SEQUENCE</scope>
    <source>
        <strain evidence="5">Y486</strain>
    </source>
</reference>
<sequence length="261" mass="29046">MLNIRLRLPNASGELTCQINAEILWAHFLQDVEAKSGIEYSRLRLLTGHPPKPICAEYGVPVGTVLNDRDTIIVADGKGTVIRGVSSGRYIPPANERWHFTRRICPSDNSCLFHAAAYVLRDKSRTDGPKLREECASVLEQNAGMFTGKGLLDKPVHEYIKWIRSPSSWGGAVELHILSFLTGIEIVALDLKSCHMECFGEGSGYTVRCFLAYTGQHFDAMAMNATYNSPNESEDQVLFNVRDANVVKRAKQFVEAESARK</sequence>
<dbReference type="CDD" id="cd22745">
    <property type="entry name" value="OTU_OTU1"/>
    <property type="match status" value="1"/>
</dbReference>
<dbReference type="PANTHER" id="PTHR13312:SF0">
    <property type="entry name" value="UBIQUITIN THIOESTERASE OTU1"/>
    <property type="match status" value="1"/>
</dbReference>
<comment type="subcellular location">
    <subcellularLocation>
        <location evidence="3">Cytoplasm</location>
    </subcellularLocation>
</comment>
<evidence type="ECO:0000256" key="2">
    <source>
        <dbReference type="ARBA" id="ARBA00022801"/>
    </source>
</evidence>
<dbReference type="GO" id="GO:0016579">
    <property type="term" value="P:protein deubiquitination"/>
    <property type="evidence" value="ECO:0007669"/>
    <property type="project" value="TreeGrafter"/>
</dbReference>
<dbReference type="OMA" id="VDEYCAW"/>
<proteinExistence type="predicted"/>
<keyword evidence="3" id="KW-0645">Protease</keyword>
<dbReference type="GO" id="GO:0004843">
    <property type="term" value="F:cysteine-type deubiquitinase activity"/>
    <property type="evidence" value="ECO:0007669"/>
    <property type="project" value="UniProtKB-UniRule"/>
</dbReference>
<dbReference type="Gene3D" id="3.10.20.90">
    <property type="entry name" value="Phosphatidylinositol 3-kinase Catalytic Subunit, Chain A, domain 1"/>
    <property type="match status" value="1"/>
</dbReference>
<dbReference type="InterPro" id="IPR038765">
    <property type="entry name" value="Papain-like_cys_pep_sf"/>
</dbReference>